<keyword evidence="2 6" id="KW-0808">Transferase</keyword>
<dbReference type="GO" id="GO:0052927">
    <property type="term" value="F:CC tRNA cytidylyltransferase activity"/>
    <property type="evidence" value="ECO:0007669"/>
    <property type="project" value="TreeGrafter"/>
</dbReference>
<dbReference type="GO" id="GO:0005739">
    <property type="term" value="C:mitochondrion"/>
    <property type="evidence" value="ECO:0007669"/>
    <property type="project" value="UniProtKB-ARBA"/>
</dbReference>
<feature type="domain" description="Poly A polymerase head" evidence="7">
    <location>
        <begin position="49"/>
        <end position="202"/>
    </location>
</feature>
<name>A0A017SIS1_ASPRC</name>
<evidence type="ECO:0000256" key="5">
    <source>
        <dbReference type="ARBA" id="ARBA00034736"/>
    </source>
</evidence>
<dbReference type="PANTHER" id="PTHR13734:SF5">
    <property type="entry name" value="CCA TRNA NUCLEOTIDYLTRANSFERASE, MITOCHONDRIAL"/>
    <property type="match status" value="1"/>
</dbReference>
<dbReference type="EMBL" id="KK088418">
    <property type="protein sequence ID" value="EYE96529.1"/>
    <property type="molecule type" value="Genomic_DNA"/>
</dbReference>
<gene>
    <name evidence="9" type="ORF">EURHEDRAFT_514374</name>
</gene>
<dbReference type="Pfam" id="PF10521">
    <property type="entry name" value="Tti2"/>
    <property type="match status" value="1"/>
</dbReference>
<dbReference type="GeneID" id="63701387"/>
<evidence type="ECO:0000256" key="6">
    <source>
        <dbReference type="RuleBase" id="RU003953"/>
    </source>
</evidence>
<reference evidence="10" key="1">
    <citation type="journal article" date="2014" name="Nat. Commun.">
        <title>Genomic adaptations of the halophilic Dead Sea filamentous fungus Eurotium rubrum.</title>
        <authorList>
            <person name="Kis-Papo T."/>
            <person name="Weig A.R."/>
            <person name="Riley R."/>
            <person name="Persoh D."/>
            <person name="Salamov A."/>
            <person name="Sun H."/>
            <person name="Lipzen A."/>
            <person name="Wasser S.P."/>
            <person name="Rambold G."/>
            <person name="Grigoriev I.V."/>
            <person name="Nevo E."/>
        </authorList>
    </citation>
    <scope>NUCLEOTIDE SEQUENCE [LARGE SCALE GENOMIC DNA]</scope>
    <source>
        <strain evidence="10">CBS 135680</strain>
    </source>
</reference>
<dbReference type="Gene3D" id="1.10.3090.10">
    <property type="entry name" value="cca-adding enzyme, domain 2"/>
    <property type="match status" value="1"/>
</dbReference>
<protein>
    <submittedName>
        <fullName evidence="9">ATP: tRNA-specific tRNA nucleotidyltransferase</fullName>
    </submittedName>
</protein>
<dbReference type="STRING" id="1388766.A0A017SIS1"/>
<keyword evidence="3" id="KW-0547">Nucleotide-binding</keyword>
<dbReference type="CDD" id="cd05398">
    <property type="entry name" value="NT_ClassII-CCAase"/>
    <property type="match status" value="1"/>
</dbReference>
<dbReference type="InterPro" id="IPR018870">
    <property type="entry name" value="Tti2"/>
</dbReference>
<dbReference type="InterPro" id="IPR043519">
    <property type="entry name" value="NT_sf"/>
</dbReference>
<dbReference type="GO" id="GO:0003723">
    <property type="term" value="F:RNA binding"/>
    <property type="evidence" value="ECO:0007669"/>
    <property type="project" value="UniProtKB-KW"/>
</dbReference>
<dbReference type="InterPro" id="IPR016024">
    <property type="entry name" value="ARM-type_fold"/>
</dbReference>
<dbReference type="GO" id="GO:0052929">
    <property type="term" value="F:ATP:3'-cytidine-cytidine-tRNA adenylyltransferase activity"/>
    <property type="evidence" value="ECO:0007669"/>
    <property type="project" value="TreeGrafter"/>
</dbReference>
<sequence>MARNAQALPTVQLTPIEKTLKELLLDVAQYIRNQEIAKGGNEDLPHTELRFTGGWVRDKLLGVDSNDIDVGISTMTGYQFGMALKEYLDAPENLDRYKKNHPNGELNEAIVSLHKIEANPEKSKHLETVATKIFGLEIDLVNLRKETYSEDSRNPQMEFGTAQEDAMRRDATINALFYNLNESRVEDLTESGWSDMQNKIVRTPLEPFQTFKDDPLRVLRLIRFASRLGYQIHEDTERAMQNKEISEALKLKISKERVGTELEKMLKGPDPRGALNLIDRIGLYITIFANHQDDVQAETSSWALAYNTFQKLLRTGAESSDAVGRVRKMLIRDKSEIYYAWVITAFAPWTSVPTRIVSGKAKPLPPRASEVARDSLRSDNKTINILRDSSNNWKSIIDVKSSLLEERLNGTAAEIRQQVGLHMRSWGKEWRLQFVLSILQEVMQGHDFSKVIQEYDAFLEYMVKQDLKEICEMKPIANGDEIMKHMKVSKGPWMSKVIDAAIKWQLLYPEVTEKEKILEALSIMEELRRAARESLQQQPDLPAITLPDNITLPDSLNSLWNELSSLSPKSDEETSEDLLVAQGFLDKWDLKKLSDRDEDVVNYMYKWTCRIKSTIAISVLTSLAALLPVEKTANKPDIVIALASSTSDNNPWMTSTSSTKAREALQSFTTDLRADASTFWSVVEQVLKEGVKPLFAKTRNPAITDAGRKNFHPVPLGRFDTSILDPESKPWKVHNPYATTVFEWVIAQYHPTDKGYLERHFPLLIPPILSLIDDDNLAFKARGCSILLQLLKPIRESKSDILRRTNLSSVFEDAIKQSFFSLPTITPENDSIKLLEVAYPALLSVLKTAYQLPTVPTNNKEDDINTYITGVTRILRDHIIPSFHHISSTNTTSTFSFASFPYPRLSTLLVNQLHNILSELGIYTTKYLQEIIPVLYSTLSNPFGPAHIPLLLMSVAATRAVILNAHPRLWRWRGEILGGICACWVYAVEEEGGVAERAEKGRGLEGDKAAGEALDALKKELRGVVYLLKLALENPVDAEGDEGQLGAKEKIGDEIKELIVADDILKELLLGYIDLEDRSFFGC</sequence>
<dbReference type="Pfam" id="PF01743">
    <property type="entry name" value="PolyA_pol"/>
    <property type="match status" value="1"/>
</dbReference>
<comment type="similarity">
    <text evidence="5">Belongs to the TTI2 family.</text>
</comment>
<dbReference type="OrthoDB" id="445712at2759"/>
<evidence type="ECO:0000259" key="8">
    <source>
        <dbReference type="Pfam" id="PF12627"/>
    </source>
</evidence>
<evidence type="ECO:0000256" key="4">
    <source>
        <dbReference type="ARBA" id="ARBA00022884"/>
    </source>
</evidence>
<keyword evidence="4 6" id="KW-0694">RNA-binding</keyword>
<dbReference type="SUPFAM" id="SSF81301">
    <property type="entry name" value="Nucleotidyltransferase"/>
    <property type="match status" value="1"/>
</dbReference>
<dbReference type="SUPFAM" id="SSF48371">
    <property type="entry name" value="ARM repeat"/>
    <property type="match status" value="1"/>
</dbReference>
<organism evidence="9 10">
    <name type="scientific">Aspergillus ruber (strain CBS 135680)</name>
    <dbReference type="NCBI Taxonomy" id="1388766"/>
    <lineage>
        <taxon>Eukaryota</taxon>
        <taxon>Fungi</taxon>
        <taxon>Dikarya</taxon>
        <taxon>Ascomycota</taxon>
        <taxon>Pezizomycotina</taxon>
        <taxon>Eurotiomycetes</taxon>
        <taxon>Eurotiomycetidae</taxon>
        <taxon>Eurotiales</taxon>
        <taxon>Aspergillaceae</taxon>
        <taxon>Aspergillus</taxon>
        <taxon>Aspergillus subgen. Aspergillus</taxon>
    </lineage>
</organism>
<evidence type="ECO:0000259" key="7">
    <source>
        <dbReference type="Pfam" id="PF01743"/>
    </source>
</evidence>
<evidence type="ECO:0000313" key="10">
    <source>
        <dbReference type="Proteomes" id="UP000019804"/>
    </source>
</evidence>
<dbReference type="GO" id="GO:0001680">
    <property type="term" value="P:tRNA 3'-terminal CCA addition"/>
    <property type="evidence" value="ECO:0007669"/>
    <property type="project" value="UniProtKB-ARBA"/>
</dbReference>
<dbReference type="Pfam" id="PF12627">
    <property type="entry name" value="PolyA_pol_RNAbd"/>
    <property type="match status" value="1"/>
</dbReference>
<dbReference type="Gene3D" id="3.30.460.10">
    <property type="entry name" value="Beta Polymerase, domain 2"/>
    <property type="match status" value="1"/>
</dbReference>
<keyword evidence="10" id="KW-1185">Reference proteome</keyword>
<evidence type="ECO:0000256" key="3">
    <source>
        <dbReference type="ARBA" id="ARBA00022741"/>
    </source>
</evidence>
<dbReference type="GO" id="GO:0110078">
    <property type="term" value="C:TTT Hsp90 cochaperone complex"/>
    <property type="evidence" value="ECO:0007669"/>
    <property type="project" value="InterPro"/>
</dbReference>
<dbReference type="FunFam" id="3.30.460.10:FF:000019">
    <property type="entry name" value="tRNA nucleotidyltransferase cca2"/>
    <property type="match status" value="1"/>
</dbReference>
<dbReference type="PANTHER" id="PTHR13734">
    <property type="entry name" value="TRNA-NUCLEOTIDYLTRANSFERASE"/>
    <property type="match status" value="1"/>
</dbReference>
<proteinExistence type="inferred from homology"/>
<dbReference type="AlphaFoldDB" id="A0A017SIS1"/>
<dbReference type="RefSeq" id="XP_040640217.1">
    <property type="nucleotide sequence ID" value="XM_040786263.1"/>
</dbReference>
<dbReference type="HOGENOM" id="CLU_011026_0_0_1"/>
<comment type="similarity">
    <text evidence="1 6">Belongs to the tRNA nucleotidyltransferase/poly(A) polymerase family.</text>
</comment>
<evidence type="ECO:0000256" key="2">
    <source>
        <dbReference type="ARBA" id="ARBA00022679"/>
    </source>
</evidence>
<evidence type="ECO:0000313" key="9">
    <source>
        <dbReference type="EMBL" id="EYE96529.1"/>
    </source>
</evidence>
<dbReference type="InterPro" id="IPR002646">
    <property type="entry name" value="PolA_pol_head_dom"/>
</dbReference>
<feature type="domain" description="tRNA nucleotidyltransferase/poly(A) polymerase RNA and SrmB- binding" evidence="8">
    <location>
        <begin position="229"/>
        <end position="288"/>
    </location>
</feature>
<accession>A0A017SIS1</accession>
<dbReference type="InterPro" id="IPR032828">
    <property type="entry name" value="PolyA_RNA-bd"/>
</dbReference>
<dbReference type="Proteomes" id="UP000019804">
    <property type="component" value="Unassembled WGS sequence"/>
</dbReference>
<dbReference type="SUPFAM" id="SSF81891">
    <property type="entry name" value="Poly A polymerase C-terminal region-like"/>
    <property type="match status" value="1"/>
</dbReference>
<dbReference type="GO" id="GO:0000166">
    <property type="term" value="F:nucleotide binding"/>
    <property type="evidence" value="ECO:0007669"/>
    <property type="project" value="UniProtKB-KW"/>
</dbReference>
<evidence type="ECO:0000256" key="1">
    <source>
        <dbReference type="ARBA" id="ARBA00007265"/>
    </source>
</evidence>